<dbReference type="Proteomes" id="UP000481421">
    <property type="component" value="Unassembled WGS sequence"/>
</dbReference>
<keyword evidence="1" id="KW-0282">Flagellum</keyword>
<dbReference type="AlphaFoldDB" id="A0A6B3RGY0"/>
<proteinExistence type="predicted"/>
<keyword evidence="2" id="KW-1185">Reference proteome</keyword>
<evidence type="ECO:0000313" key="1">
    <source>
        <dbReference type="EMBL" id="NEX45287.1"/>
    </source>
</evidence>
<accession>A0A6B3RGY0</accession>
<keyword evidence="1" id="KW-0966">Cell projection</keyword>
<organism evidence="1 2">
    <name type="scientific">Pseudotabrizicola algicola</name>
    <dbReference type="NCBI Taxonomy" id="2709381"/>
    <lineage>
        <taxon>Bacteria</taxon>
        <taxon>Pseudomonadati</taxon>
        <taxon>Pseudomonadota</taxon>
        <taxon>Alphaproteobacteria</taxon>
        <taxon>Rhodobacterales</taxon>
        <taxon>Paracoccaceae</taxon>
        <taxon>Pseudotabrizicola</taxon>
    </lineage>
</organism>
<sequence length="239" mass="24758">MTLPVAPSAFQPHRPVDMALSAVRVAEVVDPPCSSGLPEAQAGQGIIVEDTAPLPPAPAPVMPRPFVPSATQLAEARAEALAEGRAMGLAEAEAALSAQRAELTLQAQTLAAALARLAEPPMAEVDALTRSVSEAVARLASERAGLAIDAHPAAFAERIARLGERVAQGMRDVKIYLHPDDIAALLPVLVEGCPAELAALAAARLVPNATLRRGDADLRAPGLHLADLIENPASTPHRI</sequence>
<comment type="caution">
    <text evidence="1">The sequence shown here is derived from an EMBL/GenBank/DDBJ whole genome shotgun (WGS) entry which is preliminary data.</text>
</comment>
<name>A0A6B3RGY0_9RHOB</name>
<gene>
    <name evidence="1" type="ORF">G3572_03655</name>
</gene>
<reference evidence="1 2" key="1">
    <citation type="submission" date="2020-02" db="EMBL/GenBank/DDBJ databases">
        <title>Rhodobacter algicola sp. nov., isolated from microalga culture.</title>
        <authorList>
            <person name="Park C.-Y."/>
        </authorList>
    </citation>
    <scope>NUCLEOTIDE SEQUENCE [LARGE SCALE GENOMIC DNA]</scope>
    <source>
        <strain evidence="1 2">ETT8</strain>
    </source>
</reference>
<evidence type="ECO:0000313" key="2">
    <source>
        <dbReference type="Proteomes" id="UP000481421"/>
    </source>
</evidence>
<dbReference type="EMBL" id="JAAIKE010000001">
    <property type="protein sequence ID" value="NEX45287.1"/>
    <property type="molecule type" value="Genomic_DNA"/>
</dbReference>
<protein>
    <submittedName>
        <fullName evidence="1">Flagellar assembly protein FliH</fullName>
    </submittedName>
</protein>
<keyword evidence="1" id="KW-0969">Cilium</keyword>